<reference evidence="6 7" key="1">
    <citation type="submission" date="2016-07" db="EMBL/GenBank/DDBJ databases">
        <title>Pervasive Adenine N6-methylation of Active Genes in Fungi.</title>
        <authorList>
            <consortium name="DOE Joint Genome Institute"/>
            <person name="Mondo S.J."/>
            <person name="Dannebaum R.O."/>
            <person name="Kuo R.C."/>
            <person name="Labutti K."/>
            <person name="Haridas S."/>
            <person name="Kuo A."/>
            <person name="Salamov A."/>
            <person name="Ahrendt S.R."/>
            <person name="Lipzen A."/>
            <person name="Sullivan W."/>
            <person name="Andreopoulos W.B."/>
            <person name="Clum A."/>
            <person name="Lindquist E."/>
            <person name="Daum C."/>
            <person name="Ramamoorthy G.K."/>
            <person name="Gryganskyi A."/>
            <person name="Culley D."/>
            <person name="Magnuson J.K."/>
            <person name="James T.Y."/>
            <person name="O'Malley M.A."/>
            <person name="Stajich J.E."/>
            <person name="Spatafora J.W."/>
            <person name="Visel A."/>
            <person name="Grigoriev I.V."/>
        </authorList>
    </citation>
    <scope>NUCLEOTIDE SEQUENCE [LARGE SCALE GENOMIC DNA]</scope>
    <source>
        <strain evidence="6 7">CBS 129021</strain>
    </source>
</reference>
<accession>A0A1Y2EB15</accession>
<dbReference type="InParanoid" id="A0A1Y2EB15"/>
<keyword evidence="7" id="KW-1185">Reference proteome</keyword>
<dbReference type="GO" id="GO:0070402">
    <property type="term" value="F:NADPH binding"/>
    <property type="evidence" value="ECO:0007669"/>
    <property type="project" value="TreeGrafter"/>
</dbReference>
<evidence type="ECO:0000256" key="4">
    <source>
        <dbReference type="ARBA" id="ARBA00070796"/>
    </source>
</evidence>
<name>A0A1Y2EB15_9PEZI</name>
<dbReference type="FunCoup" id="A0A1Y2EB15">
    <property type="interactions" value="638"/>
</dbReference>
<comment type="caution">
    <text evidence="6">The sequence shown here is derived from an EMBL/GenBank/DDBJ whole genome shotgun (WGS) entry which is preliminary data.</text>
</comment>
<dbReference type="GeneID" id="63779689"/>
<dbReference type="GO" id="GO:0035925">
    <property type="term" value="F:mRNA 3'-UTR AU-rich region binding"/>
    <property type="evidence" value="ECO:0007669"/>
    <property type="project" value="TreeGrafter"/>
</dbReference>
<dbReference type="STRING" id="1141098.A0A1Y2EB15"/>
<dbReference type="RefSeq" id="XP_040719046.1">
    <property type="nucleotide sequence ID" value="XM_040863477.1"/>
</dbReference>
<dbReference type="EMBL" id="MCFJ01000003">
    <property type="protein sequence ID" value="ORY68759.1"/>
    <property type="molecule type" value="Genomic_DNA"/>
</dbReference>
<dbReference type="FunFam" id="3.40.50.720:FF:000053">
    <property type="entry name" value="Quinone oxidoreductase 1"/>
    <property type="match status" value="1"/>
</dbReference>
<dbReference type="SUPFAM" id="SSF51735">
    <property type="entry name" value="NAD(P)-binding Rossmann-fold domains"/>
    <property type="match status" value="1"/>
</dbReference>
<dbReference type="Gene3D" id="3.40.50.720">
    <property type="entry name" value="NAD(P)-binding Rossmann-like Domain"/>
    <property type="match status" value="1"/>
</dbReference>
<dbReference type="AlphaFoldDB" id="A0A1Y2EB15"/>
<evidence type="ECO:0000256" key="1">
    <source>
        <dbReference type="ARBA" id="ARBA00022857"/>
    </source>
</evidence>
<proteinExistence type="predicted"/>
<dbReference type="InterPro" id="IPR047618">
    <property type="entry name" value="QOR-like"/>
</dbReference>
<evidence type="ECO:0000259" key="5">
    <source>
        <dbReference type="SMART" id="SM00829"/>
    </source>
</evidence>
<dbReference type="InterPro" id="IPR011032">
    <property type="entry name" value="GroES-like_sf"/>
</dbReference>
<dbReference type="InterPro" id="IPR013149">
    <property type="entry name" value="ADH-like_C"/>
</dbReference>
<keyword evidence="2" id="KW-0560">Oxidoreductase</keyword>
<dbReference type="SUPFAM" id="SSF50129">
    <property type="entry name" value="GroES-like"/>
    <property type="match status" value="1"/>
</dbReference>
<dbReference type="Pfam" id="PF00107">
    <property type="entry name" value="ADH_zinc_N"/>
    <property type="match status" value="1"/>
</dbReference>
<dbReference type="CDD" id="cd05286">
    <property type="entry name" value="QOR2"/>
    <property type="match status" value="1"/>
</dbReference>
<dbReference type="SMART" id="SM00829">
    <property type="entry name" value="PKS_ER"/>
    <property type="match status" value="1"/>
</dbReference>
<organism evidence="6 7">
    <name type="scientific">Pseudomassariella vexata</name>
    <dbReference type="NCBI Taxonomy" id="1141098"/>
    <lineage>
        <taxon>Eukaryota</taxon>
        <taxon>Fungi</taxon>
        <taxon>Dikarya</taxon>
        <taxon>Ascomycota</taxon>
        <taxon>Pezizomycotina</taxon>
        <taxon>Sordariomycetes</taxon>
        <taxon>Xylariomycetidae</taxon>
        <taxon>Amphisphaeriales</taxon>
        <taxon>Pseudomassariaceae</taxon>
        <taxon>Pseudomassariella</taxon>
    </lineage>
</organism>
<evidence type="ECO:0000313" key="7">
    <source>
        <dbReference type="Proteomes" id="UP000193689"/>
    </source>
</evidence>
<dbReference type="PANTHER" id="PTHR48106:SF13">
    <property type="entry name" value="QUINONE OXIDOREDUCTASE-RELATED"/>
    <property type="match status" value="1"/>
</dbReference>
<dbReference type="InterPro" id="IPR013154">
    <property type="entry name" value="ADH-like_N"/>
</dbReference>
<feature type="domain" description="Enoyl reductase (ER)" evidence="5">
    <location>
        <begin position="10"/>
        <end position="321"/>
    </location>
</feature>
<dbReference type="PANTHER" id="PTHR48106">
    <property type="entry name" value="QUINONE OXIDOREDUCTASE PIG3-RELATED"/>
    <property type="match status" value="1"/>
</dbReference>
<dbReference type="InterPro" id="IPR036291">
    <property type="entry name" value="NAD(P)-bd_dom_sf"/>
</dbReference>
<dbReference type="PROSITE" id="PS01162">
    <property type="entry name" value="QOR_ZETA_CRYSTAL"/>
    <property type="match status" value="1"/>
</dbReference>
<sequence length="323" mass="34063">MKVVQFAETGGSDVLKLADVPKPSPKPTEVLIKVEYSGVNFIDTYRRTGLYPVPLPCITGLEAAGVIEALGAEVAPEYKLKVGDRVGAWVQGSAAEYAVAAAKYVLHLPSHVSTRDGAAVLLQGLTALTLLRDAHEVKPGETILVQAAAGGTGGMLVQIGKALGATVIGTTSTEAKAETARANGCDHVIIYKEKDVEEEVMKMTEGKGCHAVYSGIGKATAEADLNMTRRKGTFVTFGNSSGAIESVKPLDLAKNNVKLVRPTLFNYLIEREDFVTRSSELLALVEKGAVKVNIGGEYALADVGKAQDALVSQKTVGKLVIKI</sequence>
<dbReference type="Gene3D" id="3.90.180.10">
    <property type="entry name" value="Medium-chain alcohol dehydrogenases, catalytic domain"/>
    <property type="match status" value="1"/>
</dbReference>
<dbReference type="GO" id="GO:0005829">
    <property type="term" value="C:cytosol"/>
    <property type="evidence" value="ECO:0007669"/>
    <property type="project" value="TreeGrafter"/>
</dbReference>
<dbReference type="Pfam" id="PF08240">
    <property type="entry name" value="ADH_N"/>
    <property type="match status" value="1"/>
</dbReference>
<dbReference type="InterPro" id="IPR002364">
    <property type="entry name" value="Quin_OxRdtase/zeta-crystal_CS"/>
</dbReference>
<dbReference type="GO" id="GO:0008270">
    <property type="term" value="F:zinc ion binding"/>
    <property type="evidence" value="ECO:0007669"/>
    <property type="project" value="InterPro"/>
</dbReference>
<dbReference type="GO" id="GO:0003960">
    <property type="term" value="F:quinone reductase (NADPH) activity"/>
    <property type="evidence" value="ECO:0007669"/>
    <property type="project" value="InterPro"/>
</dbReference>
<evidence type="ECO:0000256" key="3">
    <source>
        <dbReference type="ARBA" id="ARBA00043088"/>
    </source>
</evidence>
<dbReference type="InterPro" id="IPR020843">
    <property type="entry name" value="ER"/>
</dbReference>
<dbReference type="OrthoDB" id="48317at2759"/>
<dbReference type="Proteomes" id="UP000193689">
    <property type="component" value="Unassembled WGS sequence"/>
</dbReference>
<gene>
    <name evidence="6" type="ORF">BCR38DRAFT_482246</name>
</gene>
<keyword evidence="1" id="KW-0521">NADP</keyword>
<evidence type="ECO:0000256" key="2">
    <source>
        <dbReference type="ARBA" id="ARBA00023002"/>
    </source>
</evidence>
<protein>
    <recommendedName>
        <fullName evidence="4">Probable quinone oxidoreductase</fullName>
    </recommendedName>
    <alternativeName>
        <fullName evidence="3">NADPH:quinone reductase</fullName>
    </alternativeName>
</protein>
<evidence type="ECO:0000313" key="6">
    <source>
        <dbReference type="EMBL" id="ORY68759.1"/>
    </source>
</evidence>